<name>A0A0G0MQY0_9BACT</name>
<dbReference type="Proteomes" id="UP000033935">
    <property type="component" value="Unassembled WGS sequence"/>
</dbReference>
<accession>A0A0G0MQY0</accession>
<reference evidence="2 3" key="1">
    <citation type="journal article" date="2015" name="Nature">
        <title>rRNA introns, odd ribosomes, and small enigmatic genomes across a large radiation of phyla.</title>
        <authorList>
            <person name="Brown C.T."/>
            <person name="Hug L.A."/>
            <person name="Thomas B.C."/>
            <person name="Sharon I."/>
            <person name="Castelle C.J."/>
            <person name="Singh A."/>
            <person name="Wilkins M.J."/>
            <person name="Williams K.H."/>
            <person name="Banfield J.F."/>
        </authorList>
    </citation>
    <scope>NUCLEOTIDE SEQUENCE [LARGE SCALE GENOMIC DNA]</scope>
</reference>
<feature type="region of interest" description="Disordered" evidence="1">
    <location>
        <begin position="36"/>
        <end position="71"/>
    </location>
</feature>
<organism evidence="2 3">
    <name type="scientific">Candidatus Uhrbacteria bacterium GW2011_GWF2_39_13</name>
    <dbReference type="NCBI Taxonomy" id="1618995"/>
    <lineage>
        <taxon>Bacteria</taxon>
        <taxon>Candidatus Uhriibacteriota</taxon>
    </lineage>
</organism>
<evidence type="ECO:0000313" key="2">
    <source>
        <dbReference type="EMBL" id="KKR02841.1"/>
    </source>
</evidence>
<dbReference type="AlphaFoldDB" id="A0A0G0MQY0"/>
<evidence type="ECO:0000256" key="1">
    <source>
        <dbReference type="SAM" id="MobiDB-lite"/>
    </source>
</evidence>
<gene>
    <name evidence="2" type="ORF">UT30_C0047G0001</name>
</gene>
<comment type="caution">
    <text evidence="2">The sequence shown here is derived from an EMBL/GenBank/DDBJ whole genome shotgun (WGS) entry which is preliminary data.</text>
</comment>
<dbReference type="EMBL" id="LBWG01000047">
    <property type="protein sequence ID" value="KKR02841.1"/>
    <property type="molecule type" value="Genomic_DNA"/>
</dbReference>
<sequence>NYQYLLANGMKKIGDGSWALARKKSGILENYRLPKHKRKIKAAKKTTLKTVRKNNKKNTKPGKNNSKGKRK</sequence>
<protein>
    <submittedName>
        <fullName evidence="2">Uncharacterized protein</fullName>
    </submittedName>
</protein>
<proteinExistence type="predicted"/>
<feature type="non-terminal residue" evidence="2">
    <location>
        <position position="1"/>
    </location>
</feature>
<evidence type="ECO:0000313" key="3">
    <source>
        <dbReference type="Proteomes" id="UP000033935"/>
    </source>
</evidence>